<sequence length="30" mass="3281" precursor="true">MDIVWLAAGVGFFLFALAAISLLSRLQVEE</sequence>
<protein>
    <submittedName>
        <fullName evidence="1">Uncharacterized protein</fullName>
    </submittedName>
</protein>
<dbReference type="EMBL" id="CP001848">
    <property type="protein sequence ID" value="ADB18752.1"/>
    <property type="molecule type" value="Genomic_DNA"/>
</dbReference>
<reference evidence="1 2" key="1">
    <citation type="journal article" date="2009" name="Stand. Genomic Sci.">
        <title>Complete genome sequence of Pirellula staleyi type strain (ATCC 27377).</title>
        <authorList>
            <person name="Clum A."/>
            <person name="Tindall B.J."/>
            <person name="Sikorski J."/>
            <person name="Ivanova N."/>
            <person name="Mavrommatis K."/>
            <person name="Lucas S."/>
            <person name="Glavina del Rio T."/>
            <person name="Nolan M."/>
            <person name="Chen F."/>
            <person name="Tice H."/>
            <person name="Pitluck S."/>
            <person name="Cheng J.F."/>
            <person name="Chertkov O."/>
            <person name="Brettin T."/>
            <person name="Han C."/>
            <person name="Detter J.C."/>
            <person name="Kuske C."/>
            <person name="Bruce D."/>
            <person name="Goodwin L."/>
            <person name="Ovchinikova G."/>
            <person name="Pati A."/>
            <person name="Mikhailova N."/>
            <person name="Chen A."/>
            <person name="Palaniappan K."/>
            <person name="Land M."/>
            <person name="Hauser L."/>
            <person name="Chang Y.J."/>
            <person name="Jeffries C.D."/>
            <person name="Chain P."/>
            <person name="Rohde M."/>
            <person name="Goker M."/>
            <person name="Bristow J."/>
            <person name="Eisen J.A."/>
            <person name="Markowitz V."/>
            <person name="Hugenholtz P."/>
            <person name="Kyrpides N.C."/>
            <person name="Klenk H.P."/>
            <person name="Lapidus A."/>
        </authorList>
    </citation>
    <scope>NUCLEOTIDE SEQUENCE [LARGE SCALE GENOMIC DNA]</scope>
    <source>
        <strain evidence="2">ATCC 27377 / DSM 6068 / ICPB 4128</strain>
    </source>
</reference>
<gene>
    <name evidence="1" type="ordered locus">Psta_4102</name>
</gene>
<dbReference type="AlphaFoldDB" id="D2R319"/>
<dbReference type="STRING" id="530564.Psta_4102"/>
<keyword evidence="2" id="KW-1185">Reference proteome</keyword>
<dbReference type="HOGENOM" id="CLU_3404793_0_0_0"/>
<evidence type="ECO:0000313" key="2">
    <source>
        <dbReference type="Proteomes" id="UP000001887"/>
    </source>
</evidence>
<dbReference type="Proteomes" id="UP000001887">
    <property type="component" value="Chromosome"/>
</dbReference>
<accession>D2R319</accession>
<proteinExistence type="predicted"/>
<organism evidence="1 2">
    <name type="scientific">Pirellula staleyi (strain ATCC 27377 / DSM 6068 / ICPB 4128)</name>
    <name type="common">Pirella staleyi</name>
    <dbReference type="NCBI Taxonomy" id="530564"/>
    <lineage>
        <taxon>Bacteria</taxon>
        <taxon>Pseudomonadati</taxon>
        <taxon>Planctomycetota</taxon>
        <taxon>Planctomycetia</taxon>
        <taxon>Pirellulales</taxon>
        <taxon>Pirellulaceae</taxon>
        <taxon>Pirellula</taxon>
    </lineage>
</organism>
<name>D2R319_PIRSD</name>
<evidence type="ECO:0000313" key="1">
    <source>
        <dbReference type="EMBL" id="ADB18752.1"/>
    </source>
</evidence>
<dbReference type="KEGG" id="psl:Psta_4102"/>